<organism evidence="2 3">
    <name type="scientific">Trachymyrmex cornetzi</name>
    <dbReference type="NCBI Taxonomy" id="471704"/>
    <lineage>
        <taxon>Eukaryota</taxon>
        <taxon>Metazoa</taxon>
        <taxon>Ecdysozoa</taxon>
        <taxon>Arthropoda</taxon>
        <taxon>Hexapoda</taxon>
        <taxon>Insecta</taxon>
        <taxon>Pterygota</taxon>
        <taxon>Neoptera</taxon>
        <taxon>Endopterygota</taxon>
        <taxon>Hymenoptera</taxon>
        <taxon>Apocrita</taxon>
        <taxon>Aculeata</taxon>
        <taxon>Formicoidea</taxon>
        <taxon>Formicidae</taxon>
        <taxon>Myrmicinae</taxon>
        <taxon>Trachymyrmex</taxon>
    </lineage>
</organism>
<proteinExistence type="predicted"/>
<gene>
    <name evidence="2" type="ORF">ALC57_12893</name>
</gene>
<dbReference type="EMBL" id="KQ980650">
    <property type="protein sequence ID" value="KYN14901.1"/>
    <property type="molecule type" value="Genomic_DNA"/>
</dbReference>
<sequence>MEIDSDHHLSVGSITEGRKRQEEGKGRGGERGKEVFSERVGRLEWRDGNGNERMMEMRERIREILESIREHKQKRREGKKGRRGKGRKQKREYEELCENKKKEKNERVAKAAAVMGQVWGIGKTRFGKDWKKRVCLFDVLIWAMVSYGVEIWRWKERERGEIEGGEGEGCWRGYVWMRWERKYLEKGWGERRWRRVARFRLGKILMPIYLKCPTEIEWKEICLDFLSLWNLSNYARVILYQDRKALYESTLNLPKGTAQLNVTREAVSIRLKSMGRITSGLQDILEAGRYCTIVLYGAPKNVTFNEMKRIEDFSGYLEQMRYESFVKSTAKQNSAVKVSSLVLTVDSLNEHCKRVYMQTQQWLGNPTIEPTNWGWISEEDSLQPVKMLQKPAPDDLLQMIFCNCKIGCGGTCGCRRVGLFCNPTCETCFGDTCNNRPPIADDNSDRSSDDDE</sequence>
<feature type="region of interest" description="Disordered" evidence="1">
    <location>
        <begin position="71"/>
        <end position="94"/>
    </location>
</feature>
<feature type="compositionally biased region" description="Basic and acidic residues" evidence="1">
    <location>
        <begin position="16"/>
        <end position="35"/>
    </location>
</feature>
<dbReference type="AlphaFoldDB" id="A0A151J0A9"/>
<dbReference type="Proteomes" id="UP000078492">
    <property type="component" value="Unassembled WGS sequence"/>
</dbReference>
<protein>
    <recommendedName>
        <fullName evidence="4">Tesmin/TSO1-like CXC domain-containing protein</fullName>
    </recommendedName>
</protein>
<feature type="compositionally biased region" description="Basic residues" evidence="1">
    <location>
        <begin position="71"/>
        <end position="90"/>
    </location>
</feature>
<accession>A0A151J0A9</accession>
<evidence type="ECO:0000256" key="1">
    <source>
        <dbReference type="SAM" id="MobiDB-lite"/>
    </source>
</evidence>
<evidence type="ECO:0000313" key="2">
    <source>
        <dbReference type="EMBL" id="KYN14901.1"/>
    </source>
</evidence>
<reference evidence="2 3" key="1">
    <citation type="submission" date="2015-09" db="EMBL/GenBank/DDBJ databases">
        <title>Trachymyrmex cornetzi WGS genome.</title>
        <authorList>
            <person name="Nygaard S."/>
            <person name="Hu H."/>
            <person name="Boomsma J."/>
            <person name="Zhang G."/>
        </authorList>
    </citation>
    <scope>NUCLEOTIDE SEQUENCE [LARGE SCALE GENOMIC DNA]</scope>
    <source>
        <strain evidence="2">Tcor2-1</strain>
        <tissue evidence="2">Whole body</tissue>
    </source>
</reference>
<name>A0A151J0A9_9HYME</name>
<feature type="region of interest" description="Disordered" evidence="1">
    <location>
        <begin position="1"/>
        <end position="35"/>
    </location>
</feature>
<evidence type="ECO:0008006" key="4">
    <source>
        <dbReference type="Google" id="ProtNLM"/>
    </source>
</evidence>
<evidence type="ECO:0000313" key="3">
    <source>
        <dbReference type="Proteomes" id="UP000078492"/>
    </source>
</evidence>
<keyword evidence="3" id="KW-1185">Reference proteome</keyword>